<reference evidence="9" key="1">
    <citation type="submission" date="2021-03" db="EMBL/GenBank/DDBJ databases">
        <title>Antimicrobial resistance genes in bacteria isolated from Japanese honey, and their potential for conferring macrolide and lincosamide resistance in the American foulbrood pathogen Paenibacillus larvae.</title>
        <authorList>
            <person name="Okamoto M."/>
            <person name="Kumagai M."/>
            <person name="Kanamori H."/>
            <person name="Takamatsu D."/>
        </authorList>
    </citation>
    <scope>NUCLEOTIDE SEQUENCE</scope>
    <source>
        <strain evidence="9">J2TS6</strain>
    </source>
</reference>
<evidence type="ECO:0000256" key="4">
    <source>
        <dbReference type="ARBA" id="ARBA00022692"/>
    </source>
</evidence>
<keyword evidence="5 7" id="KW-1133">Transmembrane helix</keyword>
<feature type="domain" description="EamA" evidence="8">
    <location>
        <begin position="21"/>
        <end position="158"/>
    </location>
</feature>
<keyword evidence="6 7" id="KW-0472">Membrane</keyword>
<comment type="caution">
    <text evidence="9">The sequence shown here is derived from an EMBL/GenBank/DDBJ whole genome shotgun (WGS) entry which is preliminary data.</text>
</comment>
<evidence type="ECO:0000256" key="6">
    <source>
        <dbReference type="ARBA" id="ARBA00023136"/>
    </source>
</evidence>
<feature type="transmembrane region" description="Helical" evidence="7">
    <location>
        <begin position="12"/>
        <end position="34"/>
    </location>
</feature>
<feature type="transmembrane region" description="Helical" evidence="7">
    <location>
        <begin position="114"/>
        <end position="133"/>
    </location>
</feature>
<keyword evidence="10" id="KW-1185">Reference proteome</keyword>
<feature type="transmembrane region" description="Helical" evidence="7">
    <location>
        <begin position="288"/>
        <end position="304"/>
    </location>
</feature>
<proteinExistence type="inferred from homology"/>
<dbReference type="AlphaFoldDB" id="A0A919XNC2"/>
<dbReference type="RefSeq" id="WP_244873157.1">
    <property type="nucleotide sequence ID" value="NZ_BORQ01000007.1"/>
</dbReference>
<dbReference type="PANTHER" id="PTHR32322:SF18">
    <property type="entry name" value="S-ADENOSYLMETHIONINE_S-ADENOSYLHOMOCYSTEINE TRANSPORTER"/>
    <property type="match status" value="1"/>
</dbReference>
<evidence type="ECO:0000256" key="1">
    <source>
        <dbReference type="ARBA" id="ARBA00004651"/>
    </source>
</evidence>
<dbReference type="InterPro" id="IPR000620">
    <property type="entry name" value="EamA_dom"/>
</dbReference>
<evidence type="ECO:0000256" key="7">
    <source>
        <dbReference type="SAM" id="Phobius"/>
    </source>
</evidence>
<evidence type="ECO:0000259" key="8">
    <source>
        <dbReference type="Pfam" id="PF00892"/>
    </source>
</evidence>
<feature type="transmembrane region" description="Helical" evidence="7">
    <location>
        <begin position="202"/>
        <end position="221"/>
    </location>
</feature>
<sequence>MQQVKAETWFKHPAGILISSAGATLLWGSALPVIKISYEHFRIDSKNVFGEWVFAGYRFALAGLLLMLLAMLMGHARGQGRKPLSMPRLVRLGLIQTFLQYLVLYAGLSYSSGIEGSILVGSTSLFQILSARLMDKSESLNPAKWFGLLLGFFGILVMGFAQQGVQFHFGIGAILLLASAAFGGFGNVLFRKESAGESVIALTGKQMLIGGLALLAVGAVRSGVAPFRFDAKGWLLLLYLSVLSAAGFALWNTVMKYNAVGKVSLYLFLIPVFGVLLSAVLLDERVSAWIGLSLGLVVAGIIIVNRSGQAGKRKAARAESAERGM</sequence>
<keyword evidence="4 7" id="KW-0812">Transmembrane</keyword>
<feature type="transmembrane region" description="Helical" evidence="7">
    <location>
        <begin position="54"/>
        <end position="76"/>
    </location>
</feature>
<dbReference type="Proteomes" id="UP000679779">
    <property type="component" value="Unassembled WGS sequence"/>
</dbReference>
<evidence type="ECO:0000256" key="5">
    <source>
        <dbReference type="ARBA" id="ARBA00022989"/>
    </source>
</evidence>
<feature type="transmembrane region" description="Helical" evidence="7">
    <location>
        <begin position="263"/>
        <end position="282"/>
    </location>
</feature>
<feature type="transmembrane region" description="Helical" evidence="7">
    <location>
        <begin position="233"/>
        <end position="251"/>
    </location>
</feature>
<organism evidence="9 10">
    <name type="scientific">Paenibacillus albilobatus</name>
    <dbReference type="NCBI Taxonomy" id="2716884"/>
    <lineage>
        <taxon>Bacteria</taxon>
        <taxon>Bacillati</taxon>
        <taxon>Bacillota</taxon>
        <taxon>Bacilli</taxon>
        <taxon>Bacillales</taxon>
        <taxon>Paenibacillaceae</taxon>
        <taxon>Paenibacillus</taxon>
    </lineage>
</organism>
<dbReference type="EMBL" id="BORQ01000007">
    <property type="protein sequence ID" value="GIO33817.1"/>
    <property type="molecule type" value="Genomic_DNA"/>
</dbReference>
<keyword evidence="3" id="KW-1003">Cell membrane</keyword>
<accession>A0A919XNC2</accession>
<gene>
    <name evidence="9" type="ORF">J2TS6_49580</name>
</gene>
<comment type="subcellular location">
    <subcellularLocation>
        <location evidence="1">Cell membrane</location>
        <topology evidence="1">Multi-pass membrane protein</topology>
    </subcellularLocation>
</comment>
<evidence type="ECO:0000256" key="3">
    <source>
        <dbReference type="ARBA" id="ARBA00022475"/>
    </source>
</evidence>
<dbReference type="PANTHER" id="PTHR32322">
    <property type="entry name" value="INNER MEMBRANE TRANSPORTER"/>
    <property type="match status" value="1"/>
</dbReference>
<evidence type="ECO:0000313" key="9">
    <source>
        <dbReference type="EMBL" id="GIO33817.1"/>
    </source>
</evidence>
<name>A0A919XNC2_9BACL</name>
<feature type="domain" description="EamA" evidence="8">
    <location>
        <begin position="171"/>
        <end position="305"/>
    </location>
</feature>
<comment type="similarity">
    <text evidence="2">Belongs to the EamA transporter family.</text>
</comment>
<protein>
    <submittedName>
        <fullName evidence="9">Transporter</fullName>
    </submittedName>
</protein>
<evidence type="ECO:0000313" key="10">
    <source>
        <dbReference type="Proteomes" id="UP000679779"/>
    </source>
</evidence>
<feature type="transmembrane region" description="Helical" evidence="7">
    <location>
        <begin position="88"/>
        <end position="108"/>
    </location>
</feature>
<dbReference type="GO" id="GO:0005886">
    <property type="term" value="C:plasma membrane"/>
    <property type="evidence" value="ECO:0007669"/>
    <property type="project" value="UniProtKB-SubCell"/>
</dbReference>
<evidence type="ECO:0000256" key="2">
    <source>
        <dbReference type="ARBA" id="ARBA00007362"/>
    </source>
</evidence>
<dbReference type="InterPro" id="IPR037185">
    <property type="entry name" value="EmrE-like"/>
</dbReference>
<dbReference type="InterPro" id="IPR050638">
    <property type="entry name" value="AA-Vitamin_Transporters"/>
</dbReference>
<feature type="transmembrane region" description="Helical" evidence="7">
    <location>
        <begin position="167"/>
        <end position="190"/>
    </location>
</feature>
<dbReference type="SUPFAM" id="SSF103481">
    <property type="entry name" value="Multidrug resistance efflux transporter EmrE"/>
    <property type="match status" value="2"/>
</dbReference>
<dbReference type="Pfam" id="PF00892">
    <property type="entry name" value="EamA"/>
    <property type="match status" value="2"/>
</dbReference>
<feature type="transmembrane region" description="Helical" evidence="7">
    <location>
        <begin position="145"/>
        <end position="161"/>
    </location>
</feature>